<protein>
    <submittedName>
        <fullName evidence="1">Polyketide cyclase/dehydrase/lipid transport protein</fullName>
    </submittedName>
</protein>
<keyword evidence="2" id="KW-1185">Reference proteome</keyword>
<dbReference type="Gene3D" id="3.30.530.20">
    <property type="match status" value="1"/>
</dbReference>
<sequence>MARVEGETVIRRPVDEVFDYVADERHEPACNPRMVRSRKVTDGAVGVGTRFEAHMATRPRPMRMVTELTGFERPHRLELRTTSAFAEVRGAMTFVAVDGGTRLRWSWELRPHGALRLAGPVLGWVGRRQEAATWAALKELLESGAPSQPAPP</sequence>
<evidence type="ECO:0000313" key="1">
    <source>
        <dbReference type="EMBL" id="TQL60814.1"/>
    </source>
</evidence>
<dbReference type="Pfam" id="PF10604">
    <property type="entry name" value="Polyketide_cyc2"/>
    <property type="match status" value="1"/>
</dbReference>
<dbReference type="Proteomes" id="UP000319514">
    <property type="component" value="Unassembled WGS sequence"/>
</dbReference>
<dbReference type="RefSeq" id="WP_141788664.1">
    <property type="nucleotide sequence ID" value="NZ_BAAAKX010000007.1"/>
</dbReference>
<dbReference type="EMBL" id="VFOQ01000001">
    <property type="protein sequence ID" value="TQL60814.1"/>
    <property type="molecule type" value="Genomic_DNA"/>
</dbReference>
<accession>A0A542ZKE2</accession>
<proteinExistence type="predicted"/>
<dbReference type="OrthoDB" id="5951835at2"/>
<name>A0A542ZKE2_9MICO</name>
<comment type="caution">
    <text evidence="1">The sequence shown here is derived from an EMBL/GenBank/DDBJ whole genome shotgun (WGS) entry which is preliminary data.</text>
</comment>
<organism evidence="1 2">
    <name type="scientific">Oryzihumus leptocrescens</name>
    <dbReference type="NCBI Taxonomy" id="297536"/>
    <lineage>
        <taxon>Bacteria</taxon>
        <taxon>Bacillati</taxon>
        <taxon>Actinomycetota</taxon>
        <taxon>Actinomycetes</taxon>
        <taxon>Micrococcales</taxon>
        <taxon>Intrasporangiaceae</taxon>
        <taxon>Oryzihumus</taxon>
    </lineage>
</organism>
<reference evidence="1 2" key="1">
    <citation type="submission" date="2019-06" db="EMBL/GenBank/DDBJ databases">
        <title>Sequencing the genomes of 1000 actinobacteria strains.</title>
        <authorList>
            <person name="Klenk H.-P."/>
        </authorList>
    </citation>
    <scope>NUCLEOTIDE SEQUENCE [LARGE SCALE GENOMIC DNA]</scope>
    <source>
        <strain evidence="1 2">DSM 18082</strain>
    </source>
</reference>
<dbReference type="SUPFAM" id="SSF55961">
    <property type="entry name" value="Bet v1-like"/>
    <property type="match status" value="1"/>
</dbReference>
<dbReference type="InterPro" id="IPR019587">
    <property type="entry name" value="Polyketide_cyclase/dehydratase"/>
</dbReference>
<gene>
    <name evidence="1" type="ORF">FB474_2214</name>
</gene>
<dbReference type="AlphaFoldDB" id="A0A542ZKE2"/>
<evidence type="ECO:0000313" key="2">
    <source>
        <dbReference type="Proteomes" id="UP000319514"/>
    </source>
</evidence>
<dbReference type="InterPro" id="IPR023393">
    <property type="entry name" value="START-like_dom_sf"/>
</dbReference>